<dbReference type="PANTHER" id="PTHR32361">
    <property type="entry name" value="FERRIC/CUPRIC REDUCTASE TRANSMEMBRANE COMPONENT"/>
    <property type="match status" value="1"/>
</dbReference>
<dbReference type="AlphaFoldDB" id="A0A427YSW6"/>
<reference evidence="17 18" key="1">
    <citation type="submission" date="2018-11" db="EMBL/GenBank/DDBJ databases">
        <title>Genome sequence of Saitozyma podzolica DSM 27192.</title>
        <authorList>
            <person name="Aliyu H."/>
            <person name="Gorte O."/>
            <person name="Ochsenreither K."/>
        </authorList>
    </citation>
    <scope>NUCLEOTIDE SEQUENCE [LARGE SCALE GENOMIC DNA]</scope>
    <source>
        <strain evidence="17 18">DSM 27192</strain>
    </source>
</reference>
<dbReference type="InterPro" id="IPR013130">
    <property type="entry name" value="Fe3_Rdtase_TM_dom"/>
</dbReference>
<keyword evidence="7 13" id="KW-1133">Transmembrane helix</keyword>
<dbReference type="SUPFAM" id="SSF63380">
    <property type="entry name" value="Riboflavin synthase domain-like"/>
    <property type="match status" value="1"/>
</dbReference>
<dbReference type="SFLD" id="SFLDS00052">
    <property type="entry name" value="Ferric_Reductase_Domain"/>
    <property type="match status" value="1"/>
</dbReference>
<dbReference type="GO" id="GO:0052851">
    <property type="term" value="F:ferric-chelate reductase (NADPH) activity"/>
    <property type="evidence" value="ECO:0007669"/>
    <property type="project" value="UniProtKB-EC"/>
</dbReference>
<accession>A0A427YSW6</accession>
<keyword evidence="4" id="KW-1003">Cell membrane</keyword>
<comment type="catalytic activity">
    <reaction evidence="11">
        <text>2 a Fe(II)-siderophore + NADP(+) + H(+) = 2 a Fe(III)-siderophore + NADPH</text>
        <dbReference type="Rhea" id="RHEA:28795"/>
        <dbReference type="Rhea" id="RHEA-COMP:11342"/>
        <dbReference type="Rhea" id="RHEA-COMP:11344"/>
        <dbReference type="ChEBI" id="CHEBI:15378"/>
        <dbReference type="ChEBI" id="CHEBI:29033"/>
        <dbReference type="ChEBI" id="CHEBI:29034"/>
        <dbReference type="ChEBI" id="CHEBI:57783"/>
        <dbReference type="ChEBI" id="CHEBI:58349"/>
        <dbReference type="EC" id="1.16.1.9"/>
    </reaction>
</comment>
<dbReference type="STRING" id="1890683.A0A427YSW6"/>
<evidence type="ECO:0000256" key="2">
    <source>
        <dbReference type="ARBA" id="ARBA00012668"/>
    </source>
</evidence>
<dbReference type="Pfam" id="PF08030">
    <property type="entry name" value="NAD_binding_6"/>
    <property type="match status" value="1"/>
</dbReference>
<feature type="domain" description="Ferric oxidoreductase" evidence="14">
    <location>
        <begin position="146"/>
        <end position="260"/>
    </location>
</feature>
<organism evidence="17 18">
    <name type="scientific">Saitozyma podzolica</name>
    <dbReference type="NCBI Taxonomy" id="1890683"/>
    <lineage>
        <taxon>Eukaryota</taxon>
        <taxon>Fungi</taxon>
        <taxon>Dikarya</taxon>
        <taxon>Basidiomycota</taxon>
        <taxon>Agaricomycotina</taxon>
        <taxon>Tremellomycetes</taxon>
        <taxon>Tremellales</taxon>
        <taxon>Trimorphomycetaceae</taxon>
        <taxon>Saitozyma</taxon>
    </lineage>
</organism>
<dbReference type="InterPro" id="IPR013121">
    <property type="entry name" value="Fe_red_NAD-bd_6"/>
</dbReference>
<feature type="transmembrane region" description="Helical" evidence="13">
    <location>
        <begin position="178"/>
        <end position="203"/>
    </location>
</feature>
<evidence type="ECO:0000256" key="1">
    <source>
        <dbReference type="ARBA" id="ARBA00004651"/>
    </source>
</evidence>
<keyword evidence="6" id="KW-0249">Electron transport</keyword>
<keyword evidence="5 13" id="KW-0812">Transmembrane</keyword>
<feature type="domain" description="Ferric reductase NAD binding" evidence="16">
    <location>
        <begin position="389"/>
        <end position="537"/>
    </location>
</feature>
<dbReference type="PANTHER" id="PTHR32361:SF23">
    <property type="entry name" value="FERRIC-CHELATE REDUCTASE"/>
    <property type="match status" value="1"/>
</dbReference>
<evidence type="ECO:0000313" key="17">
    <source>
        <dbReference type="EMBL" id="RSH94210.1"/>
    </source>
</evidence>
<comment type="caution">
    <text evidence="17">The sequence shown here is derived from an EMBL/GenBank/DDBJ whole genome shotgun (WGS) entry which is preliminary data.</text>
</comment>
<evidence type="ECO:0000259" key="14">
    <source>
        <dbReference type="Pfam" id="PF01794"/>
    </source>
</evidence>
<feature type="transmembrane region" description="Helical" evidence="13">
    <location>
        <begin position="273"/>
        <end position="295"/>
    </location>
</feature>
<keyword evidence="10 13" id="KW-0472">Membrane</keyword>
<dbReference type="Proteomes" id="UP000279259">
    <property type="component" value="Unassembled WGS sequence"/>
</dbReference>
<dbReference type="Pfam" id="PF08022">
    <property type="entry name" value="FAD_binding_8"/>
    <property type="match status" value="1"/>
</dbReference>
<feature type="transmembrane region" description="Helical" evidence="13">
    <location>
        <begin position="111"/>
        <end position="131"/>
    </location>
</feature>
<evidence type="ECO:0000256" key="5">
    <source>
        <dbReference type="ARBA" id="ARBA00022692"/>
    </source>
</evidence>
<comment type="subcellular location">
    <subcellularLocation>
        <location evidence="1">Cell membrane</location>
        <topology evidence="1">Multi-pass membrane protein</topology>
    </subcellularLocation>
</comment>
<dbReference type="SFLD" id="SFLDG01168">
    <property type="entry name" value="Ferric_reductase_subgroup_(FRE"/>
    <property type="match status" value="1"/>
</dbReference>
<dbReference type="EMBL" id="RSCD01000002">
    <property type="protein sequence ID" value="RSH94210.1"/>
    <property type="molecule type" value="Genomic_DNA"/>
</dbReference>
<evidence type="ECO:0000259" key="15">
    <source>
        <dbReference type="Pfam" id="PF08022"/>
    </source>
</evidence>
<name>A0A427YSW6_9TREE</name>
<evidence type="ECO:0000256" key="8">
    <source>
        <dbReference type="ARBA" id="ARBA00023002"/>
    </source>
</evidence>
<evidence type="ECO:0000256" key="10">
    <source>
        <dbReference type="ARBA" id="ARBA00023136"/>
    </source>
</evidence>
<dbReference type="OrthoDB" id="17725at2759"/>
<feature type="domain" description="FAD-binding 8" evidence="15">
    <location>
        <begin position="302"/>
        <end position="355"/>
    </location>
</feature>
<evidence type="ECO:0000256" key="11">
    <source>
        <dbReference type="ARBA" id="ARBA00048483"/>
    </source>
</evidence>
<keyword evidence="18" id="KW-1185">Reference proteome</keyword>
<dbReference type="InterPro" id="IPR051410">
    <property type="entry name" value="Ferric/Cupric_Reductase"/>
</dbReference>
<gene>
    <name evidence="17" type="ORF">EHS25_004013</name>
</gene>
<evidence type="ECO:0000256" key="3">
    <source>
        <dbReference type="ARBA" id="ARBA00022448"/>
    </source>
</evidence>
<evidence type="ECO:0000256" key="9">
    <source>
        <dbReference type="ARBA" id="ARBA00023065"/>
    </source>
</evidence>
<evidence type="ECO:0000256" key="4">
    <source>
        <dbReference type="ARBA" id="ARBA00022475"/>
    </source>
</evidence>
<feature type="region of interest" description="Disordered" evidence="12">
    <location>
        <begin position="460"/>
        <end position="492"/>
    </location>
</feature>
<dbReference type="GO" id="GO:0006826">
    <property type="term" value="P:iron ion transport"/>
    <property type="evidence" value="ECO:0007669"/>
    <property type="project" value="TreeGrafter"/>
</dbReference>
<dbReference type="Gene3D" id="3.40.50.80">
    <property type="entry name" value="Nucleotide-binding domain of ferredoxin-NADP reductase (FNR) module"/>
    <property type="match status" value="1"/>
</dbReference>
<dbReference type="CDD" id="cd06186">
    <property type="entry name" value="NOX_Duox_like_FAD_NADP"/>
    <property type="match status" value="1"/>
</dbReference>
<feature type="transmembrane region" description="Helical" evidence="13">
    <location>
        <begin position="247"/>
        <end position="266"/>
    </location>
</feature>
<evidence type="ECO:0000256" key="7">
    <source>
        <dbReference type="ARBA" id="ARBA00022989"/>
    </source>
</evidence>
<evidence type="ECO:0000256" key="13">
    <source>
        <dbReference type="SAM" id="Phobius"/>
    </source>
</evidence>
<dbReference type="InterPro" id="IPR013112">
    <property type="entry name" value="FAD-bd_8"/>
</dbReference>
<evidence type="ECO:0000259" key="16">
    <source>
        <dbReference type="Pfam" id="PF08030"/>
    </source>
</evidence>
<proteinExistence type="predicted"/>
<evidence type="ECO:0000256" key="6">
    <source>
        <dbReference type="ARBA" id="ARBA00022982"/>
    </source>
</evidence>
<dbReference type="SUPFAM" id="SSF52343">
    <property type="entry name" value="Ferredoxin reductase-like, C-terminal NADP-linked domain"/>
    <property type="match status" value="1"/>
</dbReference>
<evidence type="ECO:0000313" key="18">
    <source>
        <dbReference type="Proteomes" id="UP000279259"/>
    </source>
</evidence>
<feature type="compositionally biased region" description="Polar residues" evidence="12">
    <location>
        <begin position="460"/>
        <end position="478"/>
    </location>
</feature>
<feature type="transmembrane region" description="Helical" evidence="13">
    <location>
        <begin position="140"/>
        <end position="158"/>
    </location>
</feature>
<evidence type="ECO:0000256" key="12">
    <source>
        <dbReference type="SAM" id="MobiDB-lite"/>
    </source>
</evidence>
<feature type="transmembrane region" description="Helical" evidence="13">
    <location>
        <begin position="215"/>
        <end position="235"/>
    </location>
</feature>
<keyword evidence="3" id="KW-0813">Transport</keyword>
<feature type="transmembrane region" description="Helical" evidence="13">
    <location>
        <begin position="39"/>
        <end position="61"/>
    </location>
</feature>
<keyword evidence="8" id="KW-0560">Oxidoreductase</keyword>
<dbReference type="GO" id="GO:0015677">
    <property type="term" value="P:copper ion import"/>
    <property type="evidence" value="ECO:0007669"/>
    <property type="project" value="TreeGrafter"/>
</dbReference>
<keyword evidence="9" id="KW-0406">Ion transport</keyword>
<sequence length="564" mass="63219">MDGPYIEGEVNSRGDYVPTSDEVTTYQAARIPWASQVKYGYYTLAFLSSILVAFTIVRALWYFRTRYGHGSRWRLYTLTAAFLRVLTYPRFRPHSLIDWVWTFGPLGHNLLLIAGLLYASCFTWINQYYYFPPFYGSAPLYLRSEWIAMATLPFLFVLGSKRNIISILTGVSHEKLQVLHQGAAFIFLYMSLVHTIAAVIRLYREYGYLAQEFNDTYVSGFVALSPLLVLFVGALPPFRRCFYEAFYWVHIIMAVFFLAAMFWHGYQTLDSDAYMITTIVLFFASAAYRLAMFAFNNPVLHVATATILSHNVIKLSIPTTAVRWQPGQHVFLRFAGLRPFESHPFSFANMPKDHTARVRTMEFIKTGQKDFVVLIDGPYGGVGSDLRAFDSVLICAGGSGITWAMSCLQDTIQAPRSAKQAIKLVWAVPTPDDLTWFEQELLAIVGTRSDVQIQLYVTRESTPPGTGTIENHRAGSTGSEEEHDPSEDKEGLTSLATTLRRPDLSSIITGTVASTQGSLVVATCGPPSFLADCANTVAAAQISLIRGHYPEVSEVYLKSEAYGW</sequence>
<protein>
    <recommendedName>
        <fullName evidence="2">ferric-chelate reductase (NADPH)</fullName>
        <ecNumber evidence="2">1.16.1.9</ecNumber>
    </recommendedName>
</protein>
<dbReference type="InterPro" id="IPR039261">
    <property type="entry name" value="FNR_nucleotide-bd"/>
</dbReference>
<dbReference type="EC" id="1.16.1.9" evidence="2"/>
<dbReference type="GO" id="GO:0006879">
    <property type="term" value="P:intracellular iron ion homeostasis"/>
    <property type="evidence" value="ECO:0007669"/>
    <property type="project" value="TreeGrafter"/>
</dbReference>
<dbReference type="InterPro" id="IPR017938">
    <property type="entry name" value="Riboflavin_synthase-like_b-brl"/>
</dbReference>
<dbReference type="GO" id="GO:0005886">
    <property type="term" value="C:plasma membrane"/>
    <property type="evidence" value="ECO:0007669"/>
    <property type="project" value="UniProtKB-SubCell"/>
</dbReference>
<dbReference type="Pfam" id="PF01794">
    <property type="entry name" value="Ferric_reduct"/>
    <property type="match status" value="1"/>
</dbReference>